<proteinExistence type="predicted"/>
<dbReference type="EMBL" id="AP028921">
    <property type="protein sequence ID" value="BET01779.1"/>
    <property type="molecule type" value="Genomic_DNA"/>
</dbReference>
<accession>A0ABN7BBS2</accession>
<organism evidence="1 2">
    <name type="scientific">Nesidiocoris tenuis</name>
    <dbReference type="NCBI Taxonomy" id="355587"/>
    <lineage>
        <taxon>Eukaryota</taxon>
        <taxon>Metazoa</taxon>
        <taxon>Ecdysozoa</taxon>
        <taxon>Arthropoda</taxon>
        <taxon>Hexapoda</taxon>
        <taxon>Insecta</taxon>
        <taxon>Pterygota</taxon>
        <taxon>Neoptera</taxon>
        <taxon>Paraneoptera</taxon>
        <taxon>Hemiptera</taxon>
        <taxon>Heteroptera</taxon>
        <taxon>Panheteroptera</taxon>
        <taxon>Cimicomorpha</taxon>
        <taxon>Miridae</taxon>
        <taxon>Dicyphina</taxon>
        <taxon>Nesidiocoris</taxon>
    </lineage>
</organism>
<dbReference type="Proteomes" id="UP001307889">
    <property type="component" value="Chromosome 13"/>
</dbReference>
<reference evidence="1 2" key="1">
    <citation type="submission" date="2023-09" db="EMBL/GenBank/DDBJ databases">
        <title>Nesidiocoris tenuis whole genome shotgun sequence.</title>
        <authorList>
            <person name="Shibata T."/>
            <person name="Shimoda M."/>
            <person name="Kobayashi T."/>
            <person name="Uehara T."/>
        </authorList>
    </citation>
    <scope>NUCLEOTIDE SEQUENCE [LARGE SCALE GENOMIC DNA]</scope>
    <source>
        <strain evidence="1 2">Japan</strain>
    </source>
</reference>
<sequence length="93" mass="10607">MREPSSARGSRCRYGGIGEEVIVLAPHYEDFVSSRPIQKRIIRTGQPAHTSVEEQAIWPRWDHDVGAEKKEVARLHCRMWGTACHLCRDAHSV</sequence>
<protein>
    <submittedName>
        <fullName evidence="1">Uncharacterized protein</fullName>
    </submittedName>
</protein>
<keyword evidence="2" id="KW-1185">Reference proteome</keyword>
<name>A0ABN7BBS2_9HEMI</name>
<evidence type="ECO:0000313" key="1">
    <source>
        <dbReference type="EMBL" id="BET01779.1"/>
    </source>
</evidence>
<gene>
    <name evidence="1" type="ORF">NTJ_14597</name>
</gene>
<evidence type="ECO:0000313" key="2">
    <source>
        <dbReference type="Proteomes" id="UP001307889"/>
    </source>
</evidence>